<proteinExistence type="predicted"/>
<gene>
    <name evidence="2" type="ORF">KHA97_02010</name>
</gene>
<dbReference type="RefSeq" id="WP_213123082.1">
    <property type="nucleotide sequence ID" value="NZ_JAGYPG010000001.1"/>
</dbReference>
<feature type="transmembrane region" description="Helical" evidence="1">
    <location>
        <begin position="7"/>
        <end position="25"/>
    </location>
</feature>
<dbReference type="AlphaFoldDB" id="A0A942TBQ0"/>
<organism evidence="2 3">
    <name type="scientific">Lederbergia citri</name>
    <dbReference type="NCBI Taxonomy" id="2833580"/>
    <lineage>
        <taxon>Bacteria</taxon>
        <taxon>Bacillati</taxon>
        <taxon>Bacillota</taxon>
        <taxon>Bacilli</taxon>
        <taxon>Bacillales</taxon>
        <taxon>Bacillaceae</taxon>
        <taxon>Lederbergia</taxon>
    </lineage>
</organism>
<evidence type="ECO:0000313" key="2">
    <source>
        <dbReference type="EMBL" id="MBS4193846.1"/>
    </source>
</evidence>
<name>A0A942TBQ0_9BACI</name>
<keyword evidence="1" id="KW-0812">Transmembrane</keyword>
<dbReference type="InterPro" id="IPR035211">
    <property type="entry name" value="DUF5325"/>
</dbReference>
<dbReference type="Pfam" id="PF17259">
    <property type="entry name" value="DUF5325"/>
    <property type="match status" value="1"/>
</dbReference>
<feature type="transmembrane region" description="Helical" evidence="1">
    <location>
        <begin position="31"/>
        <end position="49"/>
    </location>
</feature>
<dbReference type="Proteomes" id="UP000681414">
    <property type="component" value="Unassembled WGS sequence"/>
</dbReference>
<comment type="caution">
    <text evidence="2">The sequence shown here is derived from an EMBL/GenBank/DDBJ whole genome shotgun (WGS) entry which is preliminary data.</text>
</comment>
<protein>
    <submittedName>
        <fullName evidence="2">YlaF family protein</fullName>
    </submittedName>
</protein>
<evidence type="ECO:0000313" key="3">
    <source>
        <dbReference type="Proteomes" id="UP000681414"/>
    </source>
</evidence>
<keyword evidence="3" id="KW-1185">Reference proteome</keyword>
<evidence type="ECO:0000256" key="1">
    <source>
        <dbReference type="SAM" id="Phobius"/>
    </source>
</evidence>
<dbReference type="EMBL" id="JAGYPG010000001">
    <property type="protein sequence ID" value="MBS4193846.1"/>
    <property type="molecule type" value="Genomic_DNA"/>
</dbReference>
<sequence>MNGIKWNLLLLATIGAFSIVGIGISVGTNSYIGMIICFIILVAVMTYGFKTKKKMRDEGKL</sequence>
<keyword evidence="1" id="KW-1133">Transmembrane helix</keyword>
<accession>A0A942TBQ0</accession>
<keyword evidence="1" id="KW-0472">Membrane</keyword>
<reference evidence="2 3" key="1">
    <citation type="submission" date="2021-05" db="EMBL/GenBank/DDBJ databases">
        <title>Novel Bacillus species.</title>
        <authorList>
            <person name="Liu G."/>
        </authorList>
    </citation>
    <scope>NUCLEOTIDE SEQUENCE [LARGE SCALE GENOMIC DNA]</scope>
    <source>
        <strain evidence="3">FJAT-49780</strain>
    </source>
</reference>